<dbReference type="InterPro" id="IPR036390">
    <property type="entry name" value="WH_DNA-bd_sf"/>
</dbReference>
<proteinExistence type="predicted"/>
<evidence type="ECO:0000259" key="2">
    <source>
        <dbReference type="Pfam" id="PF12802"/>
    </source>
</evidence>
<evidence type="ECO:0000313" key="3">
    <source>
        <dbReference type="EMBL" id="MBW8487408.1"/>
    </source>
</evidence>
<dbReference type="EMBL" id="JAIBOA010000034">
    <property type="protein sequence ID" value="MBW8487408.1"/>
    <property type="molecule type" value="Genomic_DNA"/>
</dbReference>
<dbReference type="RefSeq" id="WP_220170646.1">
    <property type="nucleotide sequence ID" value="NZ_JAIBOA010000034.1"/>
</dbReference>
<comment type="caution">
    <text evidence="3">The sequence shown here is derived from an EMBL/GenBank/DDBJ whole genome shotgun (WGS) entry which is preliminary data.</text>
</comment>
<keyword evidence="4" id="KW-1185">Reference proteome</keyword>
<dbReference type="InterPro" id="IPR000835">
    <property type="entry name" value="HTH_MarR-typ"/>
</dbReference>
<dbReference type="Proteomes" id="UP000774570">
    <property type="component" value="Unassembled WGS sequence"/>
</dbReference>
<dbReference type="SUPFAM" id="SSF46785">
    <property type="entry name" value="Winged helix' DNA-binding domain"/>
    <property type="match status" value="1"/>
</dbReference>
<accession>A0ABS7G3Y6</accession>
<dbReference type="Pfam" id="PF12802">
    <property type="entry name" value="MarR_2"/>
    <property type="match status" value="1"/>
</dbReference>
<sequence>MNTTELYLLGHRLQKLAEAAIPTEGVGEHPTSTRTVLLVAADVREHPGTTVTEIARRTGLVQSQVSNAVARLRGAGGLAAAPDPADRRRTLLRPGPDDAPRVVAAREAPLGPVLAAATTDPERAAVLLEELVGLFRTVE</sequence>
<protein>
    <submittedName>
        <fullName evidence="3">MarR family transcriptional regulator</fullName>
    </submittedName>
</protein>
<feature type="domain" description="HTH marR-type" evidence="2">
    <location>
        <begin position="43"/>
        <end position="89"/>
    </location>
</feature>
<feature type="region of interest" description="Disordered" evidence="1">
    <location>
        <begin position="78"/>
        <end position="99"/>
    </location>
</feature>
<reference evidence="3 4" key="1">
    <citation type="submission" date="2021-07" db="EMBL/GenBank/DDBJ databases">
        <title>Actinomadura sp. PM05-2 isolated from lichen.</title>
        <authorList>
            <person name="Somphong A."/>
            <person name="Phongsopitanun W."/>
            <person name="Tanasupawat S."/>
            <person name="Peongsungnone V."/>
        </authorList>
    </citation>
    <scope>NUCLEOTIDE SEQUENCE [LARGE SCALE GENOMIC DNA]</scope>
    <source>
        <strain evidence="3 4">PM05-2</strain>
    </source>
</reference>
<name>A0ABS7G3Y6_9ACTN</name>
<dbReference type="Gene3D" id="1.10.10.10">
    <property type="entry name" value="Winged helix-like DNA-binding domain superfamily/Winged helix DNA-binding domain"/>
    <property type="match status" value="1"/>
</dbReference>
<dbReference type="InterPro" id="IPR036388">
    <property type="entry name" value="WH-like_DNA-bd_sf"/>
</dbReference>
<gene>
    <name evidence="3" type="ORF">K1Y72_33995</name>
</gene>
<feature type="compositionally biased region" description="Basic and acidic residues" evidence="1">
    <location>
        <begin position="84"/>
        <end position="99"/>
    </location>
</feature>
<evidence type="ECO:0000256" key="1">
    <source>
        <dbReference type="SAM" id="MobiDB-lite"/>
    </source>
</evidence>
<evidence type="ECO:0000313" key="4">
    <source>
        <dbReference type="Proteomes" id="UP000774570"/>
    </source>
</evidence>
<organism evidence="3 4">
    <name type="scientific">Actinomadura parmotrematis</name>
    <dbReference type="NCBI Taxonomy" id="2864039"/>
    <lineage>
        <taxon>Bacteria</taxon>
        <taxon>Bacillati</taxon>
        <taxon>Actinomycetota</taxon>
        <taxon>Actinomycetes</taxon>
        <taxon>Streptosporangiales</taxon>
        <taxon>Thermomonosporaceae</taxon>
        <taxon>Actinomadura</taxon>
    </lineage>
</organism>